<accession>A1HQT3</accession>
<dbReference type="EMBL" id="AAWL01000008">
    <property type="protein sequence ID" value="EAX47643.1"/>
    <property type="molecule type" value="Genomic_DNA"/>
</dbReference>
<dbReference type="RefSeq" id="WP_007289372.1">
    <property type="nucleotide sequence ID" value="NZ_AAWL01000008.1"/>
</dbReference>
<dbReference type="Proteomes" id="UP000005139">
    <property type="component" value="Unassembled WGS sequence"/>
</dbReference>
<dbReference type="OrthoDB" id="1682385at2"/>
<evidence type="ECO:0008006" key="3">
    <source>
        <dbReference type="Google" id="ProtNLM"/>
    </source>
</evidence>
<dbReference type="Pfam" id="PF08859">
    <property type="entry name" value="DGC"/>
    <property type="match status" value="1"/>
</dbReference>
<gene>
    <name evidence="1" type="ORF">TcarDRAFT_1065</name>
</gene>
<evidence type="ECO:0000313" key="2">
    <source>
        <dbReference type="Proteomes" id="UP000005139"/>
    </source>
</evidence>
<reference evidence="1 2" key="2">
    <citation type="submission" date="2007-01" db="EMBL/GenBank/DDBJ databases">
        <title>Sequencing of the draft genome and assembly of Thermosinus carboxydivorans Nor1.</title>
        <authorList>
            <consortium name="US DOE Joint Genome Institute (JGI-PGF)"/>
            <person name="Copeland A."/>
            <person name="Lucas S."/>
            <person name="Lapidus A."/>
            <person name="Barry K."/>
            <person name="Glavina del Rio T."/>
            <person name="Dalin E."/>
            <person name="Tice H."/>
            <person name="Bruce D."/>
            <person name="Pitluck S."/>
            <person name="Richardson P."/>
        </authorList>
    </citation>
    <scope>NUCLEOTIDE SEQUENCE [LARGE SCALE GENOMIC DNA]</scope>
    <source>
        <strain evidence="1 2">Nor1</strain>
    </source>
</reference>
<dbReference type="InterPro" id="IPR014958">
    <property type="entry name" value="DGC"/>
</dbReference>
<dbReference type="eggNOG" id="COG4273">
    <property type="taxonomic scope" value="Bacteria"/>
</dbReference>
<keyword evidence="2" id="KW-1185">Reference proteome</keyword>
<name>A1HQT3_9FIRM</name>
<dbReference type="AlphaFoldDB" id="A1HQT3"/>
<evidence type="ECO:0000313" key="1">
    <source>
        <dbReference type="EMBL" id="EAX47643.1"/>
    </source>
</evidence>
<proteinExistence type="predicted"/>
<sequence>MAETCSCSAAPTLFFPCSGGSNVGQLANDISRQLAMEGHGKHFCLAGIGAHISGMVASAKAGSKIVAIDGCPLKCAAKTLAEANVPVTHSIVLTDWGVEKTYNLFPESELVQKNKERLLAIID</sequence>
<comment type="caution">
    <text evidence="1">The sequence shown here is derived from an EMBL/GenBank/DDBJ whole genome shotgun (WGS) entry which is preliminary data.</text>
</comment>
<reference evidence="1 2" key="1">
    <citation type="submission" date="2007-01" db="EMBL/GenBank/DDBJ databases">
        <title>Annotation of the draft genome assembly of Thermosinus carboxydivorans Nor1.</title>
        <authorList>
            <consortium name="US DOE Joint Genome Institute (JGI-ORNL)"/>
            <person name="Larimer F."/>
            <person name="Land M."/>
            <person name="Hauser L."/>
        </authorList>
    </citation>
    <scope>NUCLEOTIDE SEQUENCE [LARGE SCALE GENOMIC DNA]</scope>
    <source>
        <strain evidence="1 2">Nor1</strain>
    </source>
</reference>
<protein>
    <recommendedName>
        <fullName evidence="3">DGC domain protein</fullName>
    </recommendedName>
</protein>
<organism evidence="1 2">
    <name type="scientific">Thermosinus carboxydivorans Nor1</name>
    <dbReference type="NCBI Taxonomy" id="401526"/>
    <lineage>
        <taxon>Bacteria</taxon>
        <taxon>Bacillati</taxon>
        <taxon>Bacillota</taxon>
        <taxon>Negativicutes</taxon>
        <taxon>Selenomonadales</taxon>
        <taxon>Sporomusaceae</taxon>
        <taxon>Thermosinus</taxon>
    </lineage>
</organism>